<gene>
    <name evidence="3" type="primary">Lrrc42</name>
    <name evidence="3" type="ORF">NPIL_337481</name>
</gene>
<keyword evidence="1" id="KW-0433">Leucine-rich repeat</keyword>
<dbReference type="Gene3D" id="3.80.10.10">
    <property type="entry name" value="Ribonuclease Inhibitor"/>
    <property type="match status" value="1"/>
</dbReference>
<dbReference type="AlphaFoldDB" id="A0A8X6UAP1"/>
<comment type="caution">
    <text evidence="3">The sequence shown here is derived from an EMBL/GenBank/DDBJ whole genome shotgun (WGS) entry which is preliminary data.</text>
</comment>
<dbReference type="InterPro" id="IPR032675">
    <property type="entry name" value="LRR_dom_sf"/>
</dbReference>
<proteinExistence type="predicted"/>
<evidence type="ECO:0000256" key="1">
    <source>
        <dbReference type="ARBA" id="ARBA00022614"/>
    </source>
</evidence>
<keyword evidence="4" id="KW-1185">Reference proteome</keyword>
<dbReference type="PANTHER" id="PTHR31994:SF3">
    <property type="entry name" value="LEUCINE-RICH REPEAT-CONTAINING PROTEIN 42"/>
    <property type="match status" value="1"/>
</dbReference>
<dbReference type="InterPro" id="IPR039631">
    <property type="entry name" value="LRRC42"/>
</dbReference>
<keyword evidence="2" id="KW-0677">Repeat</keyword>
<dbReference type="EMBL" id="BMAW01120975">
    <property type="protein sequence ID" value="GFT91788.1"/>
    <property type="molecule type" value="Genomic_DNA"/>
</dbReference>
<evidence type="ECO:0000313" key="4">
    <source>
        <dbReference type="Proteomes" id="UP000887013"/>
    </source>
</evidence>
<protein>
    <submittedName>
        <fullName evidence="3">Leucine-rich repeat-containing protein 42</fullName>
    </submittedName>
</protein>
<dbReference type="PANTHER" id="PTHR31994">
    <property type="entry name" value="LEUCINE-RICH REPEAT-CONTAINING PROTEIN 42"/>
    <property type="match status" value="1"/>
</dbReference>
<evidence type="ECO:0000256" key="2">
    <source>
        <dbReference type="ARBA" id="ARBA00022737"/>
    </source>
</evidence>
<evidence type="ECO:0000313" key="3">
    <source>
        <dbReference type="EMBL" id="GFT91788.1"/>
    </source>
</evidence>
<name>A0A8X6UAP1_NEPPI</name>
<organism evidence="3 4">
    <name type="scientific">Nephila pilipes</name>
    <name type="common">Giant wood spider</name>
    <name type="synonym">Nephila maculata</name>
    <dbReference type="NCBI Taxonomy" id="299642"/>
    <lineage>
        <taxon>Eukaryota</taxon>
        <taxon>Metazoa</taxon>
        <taxon>Ecdysozoa</taxon>
        <taxon>Arthropoda</taxon>
        <taxon>Chelicerata</taxon>
        <taxon>Arachnida</taxon>
        <taxon>Araneae</taxon>
        <taxon>Araneomorphae</taxon>
        <taxon>Entelegynae</taxon>
        <taxon>Araneoidea</taxon>
        <taxon>Nephilidae</taxon>
        <taxon>Nephila</taxon>
    </lineage>
</organism>
<dbReference type="Proteomes" id="UP000887013">
    <property type="component" value="Unassembled WGS sequence"/>
</dbReference>
<reference evidence="3" key="1">
    <citation type="submission" date="2020-08" db="EMBL/GenBank/DDBJ databases">
        <title>Multicomponent nature underlies the extraordinary mechanical properties of spider dragline silk.</title>
        <authorList>
            <person name="Kono N."/>
            <person name="Nakamura H."/>
            <person name="Mori M."/>
            <person name="Yoshida Y."/>
            <person name="Ohtoshi R."/>
            <person name="Malay A.D."/>
            <person name="Moran D.A.P."/>
            <person name="Tomita M."/>
            <person name="Numata K."/>
            <person name="Arakawa K."/>
        </authorList>
    </citation>
    <scope>NUCLEOTIDE SEQUENCE</scope>
</reference>
<dbReference type="SUPFAM" id="SSF52047">
    <property type="entry name" value="RNI-like"/>
    <property type="match status" value="1"/>
</dbReference>
<accession>A0A8X6UAP1</accession>
<sequence>MTFCKKSLQPKDLFSITLDFIAENAENIHCLVGFPDIVGKRIFDRFIHLSDFAVLASKNQVKIISCFAMAYNKLILESVALSESLIMLNEFFDSFTILFKYVSEICLCSCYLGDNHEFFELIKDLYLLNKLCLKGNCLRDGAIRKLTLPIRMFDRGPKNIEYLDLSDNALTDAVTPWLATFKKLQCLDLSGSNISIESLQILEKECSLKLCNSENSMHPIITKGWATPLIHKWINVCKMRRESRNIKKRNLYFPKRRLLLVEESLSNTLNTRISRSPILVLKRMPSNVGNYIESDVPVNVTESLPTNTV</sequence>
<dbReference type="OrthoDB" id="6426458at2759"/>